<accession>A0ABD2PZD9</accession>
<feature type="signal peptide" evidence="6">
    <location>
        <begin position="1"/>
        <end position="20"/>
    </location>
</feature>
<dbReference type="AlphaFoldDB" id="A0ABD2PZD9"/>
<proteinExistence type="predicted"/>
<feature type="chain" id="PRO_5044745204" evidence="6">
    <location>
        <begin position="21"/>
        <end position="282"/>
    </location>
</feature>
<keyword evidence="3 6" id="KW-0732">Signal</keyword>
<comment type="subcellular location">
    <subcellularLocation>
        <location evidence="1">Membrane</location>
        <topology evidence="1">Single-pass type I membrane protein</topology>
    </subcellularLocation>
</comment>
<dbReference type="InterPro" id="IPR032675">
    <property type="entry name" value="LRR_dom_sf"/>
</dbReference>
<organism evidence="7 8">
    <name type="scientific">Cichlidogyrus casuarinus</name>
    <dbReference type="NCBI Taxonomy" id="1844966"/>
    <lineage>
        <taxon>Eukaryota</taxon>
        <taxon>Metazoa</taxon>
        <taxon>Spiralia</taxon>
        <taxon>Lophotrochozoa</taxon>
        <taxon>Platyhelminthes</taxon>
        <taxon>Monogenea</taxon>
        <taxon>Monopisthocotylea</taxon>
        <taxon>Dactylogyridea</taxon>
        <taxon>Ancyrocephalidae</taxon>
        <taxon>Cichlidogyrus</taxon>
    </lineage>
</organism>
<evidence type="ECO:0000313" key="7">
    <source>
        <dbReference type="EMBL" id="KAL3312468.1"/>
    </source>
</evidence>
<evidence type="ECO:0000313" key="8">
    <source>
        <dbReference type="Proteomes" id="UP001626550"/>
    </source>
</evidence>
<evidence type="ECO:0000256" key="6">
    <source>
        <dbReference type="SAM" id="SignalP"/>
    </source>
</evidence>
<dbReference type="EMBL" id="JBJKFK010001687">
    <property type="protein sequence ID" value="KAL3312468.1"/>
    <property type="molecule type" value="Genomic_DNA"/>
</dbReference>
<keyword evidence="4" id="KW-1133">Transmembrane helix</keyword>
<dbReference type="Gene3D" id="3.80.10.10">
    <property type="entry name" value="Ribonuclease Inhibitor"/>
    <property type="match status" value="2"/>
</dbReference>
<evidence type="ECO:0000256" key="2">
    <source>
        <dbReference type="ARBA" id="ARBA00022692"/>
    </source>
</evidence>
<dbReference type="SUPFAM" id="SSF52058">
    <property type="entry name" value="L domain-like"/>
    <property type="match status" value="1"/>
</dbReference>
<dbReference type="PANTHER" id="PTHR45773">
    <property type="entry name" value="SLIT AND NTRK-LIKE PROTEIN 4-RELATED"/>
    <property type="match status" value="1"/>
</dbReference>
<keyword evidence="2" id="KW-0812">Transmembrane</keyword>
<keyword evidence="5" id="KW-0472">Membrane</keyword>
<evidence type="ECO:0000256" key="3">
    <source>
        <dbReference type="ARBA" id="ARBA00022729"/>
    </source>
</evidence>
<evidence type="ECO:0000256" key="4">
    <source>
        <dbReference type="ARBA" id="ARBA00022989"/>
    </source>
</evidence>
<protein>
    <submittedName>
        <fullName evidence="7">Adhesion molecule with Ig-like domain 3</fullName>
    </submittedName>
</protein>
<evidence type="ECO:0000256" key="1">
    <source>
        <dbReference type="ARBA" id="ARBA00004479"/>
    </source>
</evidence>
<evidence type="ECO:0000256" key="5">
    <source>
        <dbReference type="ARBA" id="ARBA00023136"/>
    </source>
</evidence>
<sequence length="282" mass="31643">MMSALLPLLLLLLLCHQGMGAKKDGCKNLPDIVMCEDLHLNELPDISSSTTSVFLKNVTFNYLARWPVLSKDFLRKYARSSVQELVIENCQIHDIERGAFEDMADSLKKLEVFTNKVSAGAFSGLSLSKLLISNVHSGAFDQYAFEGLQRVSSLTIQKSNLVDLRSLYDDLLRLSERTFSLIDLTENHLSNIPQQFEKIFAKTSALALRENPWNCVCDLAWLINRYNMLSNGDDKTFCQAPVKLKGVNFNSLVANASTLAPRQRSQSQKLLILCPPITLQVQ</sequence>
<dbReference type="PANTHER" id="PTHR45773:SF5">
    <property type="entry name" value="SLIT AND NTRK-LIKE PROTEIN 5"/>
    <property type="match status" value="1"/>
</dbReference>
<dbReference type="Proteomes" id="UP001626550">
    <property type="component" value="Unassembled WGS sequence"/>
</dbReference>
<name>A0ABD2PZD9_9PLAT</name>
<reference evidence="7 8" key="1">
    <citation type="submission" date="2024-11" db="EMBL/GenBank/DDBJ databases">
        <title>Adaptive evolution of stress response genes in parasites aligns with host niche diversity.</title>
        <authorList>
            <person name="Hahn C."/>
            <person name="Resl P."/>
        </authorList>
    </citation>
    <scope>NUCLEOTIDE SEQUENCE [LARGE SCALE GENOMIC DNA]</scope>
    <source>
        <strain evidence="7">EGGRZ-B1_66</strain>
        <tissue evidence="7">Body</tissue>
    </source>
</reference>
<dbReference type="GO" id="GO:0016020">
    <property type="term" value="C:membrane"/>
    <property type="evidence" value="ECO:0007669"/>
    <property type="project" value="UniProtKB-SubCell"/>
</dbReference>
<gene>
    <name evidence="7" type="primary">AMIGO3</name>
    <name evidence="7" type="ORF">Ciccas_008937</name>
</gene>
<keyword evidence="8" id="KW-1185">Reference proteome</keyword>
<comment type="caution">
    <text evidence="7">The sequence shown here is derived from an EMBL/GenBank/DDBJ whole genome shotgun (WGS) entry which is preliminary data.</text>
</comment>